<dbReference type="Pfam" id="PF23414">
    <property type="entry name" value="Beta-prop_EML_2"/>
    <property type="match status" value="1"/>
</dbReference>
<feature type="compositionally biased region" description="Low complexity" evidence="4">
    <location>
        <begin position="652"/>
        <end position="662"/>
    </location>
</feature>
<comment type="caution">
    <text evidence="6">The sequence shown here is derived from an EMBL/GenBank/DDBJ whole genome shotgun (WGS) entry which is preliminary data.</text>
</comment>
<dbReference type="InterPro" id="IPR055442">
    <property type="entry name" value="Beta-prop_EML-like_2nd"/>
</dbReference>
<feature type="compositionally biased region" description="Low complexity" evidence="4">
    <location>
        <begin position="882"/>
        <end position="891"/>
    </location>
</feature>
<dbReference type="PANTHER" id="PTHR13720:SF33">
    <property type="entry name" value="HELP DOMAIN-CONTAINING PROTEIN"/>
    <property type="match status" value="1"/>
</dbReference>
<feature type="domain" description="EML-like second beta-propeller" evidence="5">
    <location>
        <begin position="946"/>
        <end position="1157"/>
    </location>
</feature>
<evidence type="ECO:0000256" key="2">
    <source>
        <dbReference type="ARBA" id="ARBA00022737"/>
    </source>
</evidence>
<evidence type="ECO:0000256" key="4">
    <source>
        <dbReference type="SAM" id="MobiDB-lite"/>
    </source>
</evidence>
<dbReference type="SMART" id="SM00320">
    <property type="entry name" value="WD40"/>
    <property type="match status" value="8"/>
</dbReference>
<feature type="region of interest" description="Disordered" evidence="4">
    <location>
        <begin position="879"/>
        <end position="927"/>
    </location>
</feature>
<dbReference type="InterPro" id="IPR036322">
    <property type="entry name" value="WD40_repeat_dom_sf"/>
</dbReference>
<dbReference type="PANTHER" id="PTHR13720">
    <property type="entry name" value="WD-40 REPEAT PROTEIN"/>
    <property type="match status" value="1"/>
</dbReference>
<evidence type="ECO:0000256" key="3">
    <source>
        <dbReference type="PROSITE-ProRule" id="PRU00221"/>
    </source>
</evidence>
<proteinExistence type="predicted"/>
<evidence type="ECO:0000313" key="6">
    <source>
        <dbReference type="EMBL" id="GMI01529.1"/>
    </source>
</evidence>
<dbReference type="EMBL" id="BRXX01000268">
    <property type="protein sequence ID" value="GMI01529.1"/>
    <property type="molecule type" value="Genomic_DNA"/>
</dbReference>
<dbReference type="InterPro" id="IPR050630">
    <property type="entry name" value="WD_repeat_EMAP"/>
</dbReference>
<dbReference type="Proteomes" id="UP001165160">
    <property type="component" value="Unassembled WGS sequence"/>
</dbReference>
<dbReference type="GO" id="GO:0008017">
    <property type="term" value="F:microtubule binding"/>
    <property type="evidence" value="ECO:0007669"/>
    <property type="project" value="TreeGrafter"/>
</dbReference>
<dbReference type="InterPro" id="IPR015943">
    <property type="entry name" value="WD40/YVTN_repeat-like_dom_sf"/>
</dbReference>
<keyword evidence="2" id="KW-0677">Repeat</keyword>
<feature type="compositionally biased region" description="Basic and acidic residues" evidence="4">
    <location>
        <begin position="677"/>
        <end position="688"/>
    </location>
</feature>
<dbReference type="Pfam" id="PF00400">
    <property type="entry name" value="WD40"/>
    <property type="match status" value="1"/>
</dbReference>
<dbReference type="Gene3D" id="2.130.10.10">
    <property type="entry name" value="YVTN repeat-like/Quinoprotein amine dehydrogenase"/>
    <property type="match status" value="5"/>
</dbReference>
<feature type="region of interest" description="Disordered" evidence="4">
    <location>
        <begin position="652"/>
        <end position="713"/>
    </location>
</feature>
<protein>
    <recommendedName>
        <fullName evidence="5">EML-like second beta-propeller domain-containing protein</fullName>
    </recommendedName>
</protein>
<name>A0A9W7CB99_9STRA</name>
<sequence length="1333" mass="146546">MSQRKVETTAKDLSQMLQAIQTKLKDEHADMLKLLAKKEENQSRLPGAKRKGRKKEMFALVEPPPYSDHFIHLDVEAVEAPQLYVAKDRSTFKSRMSAVVARANMRLEHYAARRVDNAPQAQRLGQNRSAFIEGICREKLLRNFAKFSYEAGEYDDQIEQVKRKLHQKATSDRVQLTAGEKVLYESILKGKKTGADIALKYATVPPRKGSLTCTPEGFRAGLALIMPNLNQLLSKEDAFILHKITVGNAILLTELLRVGDEIYLPSKLNPGQMKRIICWGGGREDVGLMKLRSAGFEAPLKFDEIPSKLSYGYSKSILAPPEDWNPKEIDRSFKPPNVSMTLKSVHGFRGDFICKNVHYISPSEEGEEGMVAYAVAALIVVQNIEGGRQMIFDRHDDDVTCLTVEKGGAVRRAASGQMGGGEGVCVNVWSVASQKLLYKCGVDFLQRQVQAVAFGGETEKGGGSKFLVAVGGDNNQTMGVFDLKAAAQLAADNDSDETVSAPLLGFCSMDKLPGALPTVYGLGWMNNSEPKRFVSLAQGKSLKWWDMIEGGTNDAGTPNTINQFKKGVPPRGAKEITCMEWSSYDCKYLITGTDISLIIWPGGGGEALQVIPMRYERFSGIWGIDVKVLDRGTMEVFCGCGDSSVRMLSLTASAGSSSGSGSETKENKDVDGEEGGEGEKEKEKENDKPPPTPTAGKKEASDGTAKQNPFNVNEFKGVIDTTDYMLPDTVVDPTPNPLGESHKISLTKHPNESNWGKVRHVCLTPSGVLAGKSGGTLFHITTSSFKATPIAGGHAESVRGVASNAKWTGGENEVAYATCGNDQLVCFWRETEAKQDPLPIMRVRVGHKACGIAFSSDDSLMAVGCADGFVKIFGMGQKKAPSRSSSRAGSRTGPLKNGKRSSGGKVSPSGRVSPHGKTSPTSFDPPLLIKKPKPLPLPFSPPTFLVEHHTFKEDVDCVSFSPSSSLLACGSHSNVIDIFSTLKRGFPPIKRLRGHTSYITSLNWSLDGQCLQSTCGAGEILHYNIKESEPRLSKLITSQSQARTIMIDGGSRHMDLNDHECWESWSCILGFPVMGIWPDYSDGTDVNSVHVDEGRKYVVTADDFGGVKCFNFPCVVEDAEYVRVKGHSSHVSGVRFLEGCERVVSTGSNDRACLVWRFKDLDDESKKIREEKIRKDDDESLIPPSQLKLIENYGKMSKIEEDKKLRRSLADPFTSLRNSMTRKGEGVDVNPEVRREVEIMSMFLTEFMKGYGSEDVVKSLRDSGIKLESETVDNVDNVDNVEEKKINDDVKVEQFGINYCEATGYDVSYEELKGAGEGMYEIEYNERKDRRNR</sequence>
<gene>
    <name evidence="6" type="ORF">TrVE_jg12112</name>
</gene>
<feature type="repeat" description="WD" evidence="3">
    <location>
        <begin position="1124"/>
        <end position="1166"/>
    </location>
</feature>
<dbReference type="PROSITE" id="PS50082">
    <property type="entry name" value="WD_REPEATS_2"/>
    <property type="match status" value="1"/>
</dbReference>
<reference evidence="7" key="1">
    <citation type="journal article" date="2023" name="Commun. Biol.">
        <title>Genome analysis of Parmales, the sister group of diatoms, reveals the evolutionary specialization of diatoms from phago-mixotrophs to photoautotrophs.</title>
        <authorList>
            <person name="Ban H."/>
            <person name="Sato S."/>
            <person name="Yoshikawa S."/>
            <person name="Yamada K."/>
            <person name="Nakamura Y."/>
            <person name="Ichinomiya M."/>
            <person name="Sato N."/>
            <person name="Blanc-Mathieu R."/>
            <person name="Endo H."/>
            <person name="Kuwata A."/>
            <person name="Ogata H."/>
        </authorList>
    </citation>
    <scope>NUCLEOTIDE SEQUENCE [LARGE SCALE GENOMIC DNA]</scope>
    <source>
        <strain evidence="7">NIES 3699</strain>
    </source>
</reference>
<organism evidence="6 7">
    <name type="scientific">Triparma verrucosa</name>
    <dbReference type="NCBI Taxonomy" id="1606542"/>
    <lineage>
        <taxon>Eukaryota</taxon>
        <taxon>Sar</taxon>
        <taxon>Stramenopiles</taxon>
        <taxon>Ochrophyta</taxon>
        <taxon>Bolidophyceae</taxon>
        <taxon>Parmales</taxon>
        <taxon>Triparmaceae</taxon>
        <taxon>Triparma</taxon>
    </lineage>
</organism>
<evidence type="ECO:0000259" key="5">
    <source>
        <dbReference type="Pfam" id="PF23414"/>
    </source>
</evidence>
<dbReference type="SUPFAM" id="SSF50978">
    <property type="entry name" value="WD40 repeat-like"/>
    <property type="match status" value="2"/>
</dbReference>
<dbReference type="InterPro" id="IPR001680">
    <property type="entry name" value="WD40_rpt"/>
</dbReference>
<keyword evidence="1 3" id="KW-0853">WD repeat</keyword>
<evidence type="ECO:0000313" key="7">
    <source>
        <dbReference type="Proteomes" id="UP001165160"/>
    </source>
</evidence>
<keyword evidence="7" id="KW-1185">Reference proteome</keyword>
<evidence type="ECO:0000256" key="1">
    <source>
        <dbReference type="ARBA" id="ARBA00022574"/>
    </source>
</evidence>
<accession>A0A9W7CB99</accession>